<keyword evidence="2" id="KW-0479">Metal-binding</keyword>
<dbReference type="HOGENOM" id="CLU_806120_0_0_3"/>
<dbReference type="InterPro" id="IPR036922">
    <property type="entry name" value="Rieske_2Fe-2S_sf"/>
</dbReference>
<evidence type="ECO:0000256" key="2">
    <source>
        <dbReference type="ARBA" id="ARBA00022723"/>
    </source>
</evidence>
<dbReference type="STRING" id="1173027.Mic7113_2572"/>
<dbReference type="KEGG" id="mic:Mic7113_2572"/>
<dbReference type="Gene3D" id="3.90.380.10">
    <property type="entry name" value="Naphthalene 1,2-dioxygenase Alpha Subunit, Chain A, domain 1"/>
    <property type="match status" value="1"/>
</dbReference>
<dbReference type="Pfam" id="PF00355">
    <property type="entry name" value="Rieske"/>
    <property type="match status" value="1"/>
</dbReference>
<dbReference type="PROSITE" id="PS51296">
    <property type="entry name" value="RIESKE"/>
    <property type="match status" value="1"/>
</dbReference>
<keyword evidence="8" id="KW-1185">Reference proteome</keyword>
<dbReference type="OrthoDB" id="477744at2"/>
<name>K9WEY5_9CYAN</name>
<keyword evidence="7" id="KW-0223">Dioxygenase</keyword>
<evidence type="ECO:0000256" key="4">
    <source>
        <dbReference type="ARBA" id="ARBA00023004"/>
    </source>
</evidence>
<dbReference type="SUPFAM" id="SSF50022">
    <property type="entry name" value="ISP domain"/>
    <property type="match status" value="1"/>
</dbReference>
<dbReference type="EMBL" id="CP003630">
    <property type="protein sequence ID" value="AFZ18366.1"/>
    <property type="molecule type" value="Genomic_DNA"/>
</dbReference>
<dbReference type="Proteomes" id="UP000010471">
    <property type="component" value="Chromosome"/>
</dbReference>
<dbReference type="RefSeq" id="WP_015182515.1">
    <property type="nucleotide sequence ID" value="NC_019738.1"/>
</dbReference>
<keyword evidence="1" id="KW-0001">2Fe-2S</keyword>
<dbReference type="PANTHER" id="PTHR21266">
    <property type="entry name" value="IRON-SULFUR DOMAIN CONTAINING PROTEIN"/>
    <property type="match status" value="1"/>
</dbReference>
<gene>
    <name evidence="7" type="ORF">Mic7113_2572</name>
</gene>
<dbReference type="GO" id="GO:0051213">
    <property type="term" value="F:dioxygenase activity"/>
    <property type="evidence" value="ECO:0007669"/>
    <property type="project" value="UniProtKB-KW"/>
</dbReference>
<dbReference type="GO" id="GO:0004497">
    <property type="term" value="F:monooxygenase activity"/>
    <property type="evidence" value="ECO:0007669"/>
    <property type="project" value="UniProtKB-ARBA"/>
</dbReference>
<organism evidence="7 8">
    <name type="scientific">Allocoleopsis franciscana PCC 7113</name>
    <dbReference type="NCBI Taxonomy" id="1173027"/>
    <lineage>
        <taxon>Bacteria</taxon>
        <taxon>Bacillati</taxon>
        <taxon>Cyanobacteriota</taxon>
        <taxon>Cyanophyceae</taxon>
        <taxon>Coleofasciculales</taxon>
        <taxon>Coleofasciculaceae</taxon>
        <taxon>Allocoleopsis</taxon>
        <taxon>Allocoleopsis franciscana</taxon>
    </lineage>
</organism>
<dbReference type="SUPFAM" id="SSF55961">
    <property type="entry name" value="Bet v1-like"/>
    <property type="match status" value="1"/>
</dbReference>
<evidence type="ECO:0000256" key="1">
    <source>
        <dbReference type="ARBA" id="ARBA00022714"/>
    </source>
</evidence>
<keyword evidence="3" id="KW-0560">Oxidoreductase</keyword>
<dbReference type="InterPro" id="IPR017941">
    <property type="entry name" value="Rieske_2Fe-2S"/>
</dbReference>
<proteinExistence type="predicted"/>
<dbReference type="PANTHER" id="PTHR21266:SF60">
    <property type="entry name" value="3-KETOSTEROID-9-ALPHA-MONOOXYGENASE, OXYGENASE COMPONENT"/>
    <property type="match status" value="1"/>
</dbReference>
<evidence type="ECO:0000313" key="8">
    <source>
        <dbReference type="Proteomes" id="UP000010471"/>
    </source>
</evidence>
<accession>K9WEY5</accession>
<reference evidence="7 8" key="1">
    <citation type="submission" date="2012-06" db="EMBL/GenBank/DDBJ databases">
        <title>Finished chromosome of genome of Microcoleus sp. PCC 7113.</title>
        <authorList>
            <consortium name="US DOE Joint Genome Institute"/>
            <person name="Gugger M."/>
            <person name="Coursin T."/>
            <person name="Rippka R."/>
            <person name="Tandeau De Marsac N."/>
            <person name="Huntemann M."/>
            <person name="Wei C.-L."/>
            <person name="Han J."/>
            <person name="Detter J.C."/>
            <person name="Han C."/>
            <person name="Tapia R."/>
            <person name="Chen A."/>
            <person name="Kyrpides N."/>
            <person name="Mavromatis K."/>
            <person name="Markowitz V."/>
            <person name="Szeto E."/>
            <person name="Ivanova N."/>
            <person name="Pagani I."/>
            <person name="Pati A."/>
            <person name="Goodwin L."/>
            <person name="Nordberg H.P."/>
            <person name="Cantor M.N."/>
            <person name="Hua S.X."/>
            <person name="Woyke T."/>
            <person name="Kerfeld C.A."/>
        </authorList>
    </citation>
    <scope>NUCLEOTIDE SEQUENCE [LARGE SCALE GENOMIC DNA]</scope>
    <source>
        <strain evidence="7 8">PCC 7113</strain>
    </source>
</reference>
<evidence type="ECO:0000256" key="5">
    <source>
        <dbReference type="ARBA" id="ARBA00023014"/>
    </source>
</evidence>
<dbReference type="AlphaFoldDB" id="K9WEY5"/>
<feature type="domain" description="Rieske" evidence="6">
    <location>
        <begin position="15"/>
        <end position="116"/>
    </location>
</feature>
<dbReference type="PATRIC" id="fig|1173027.3.peg.2818"/>
<keyword evidence="4" id="KW-0408">Iron</keyword>
<sequence length="344" mass="39890">MQIFNNWNVVAKGWYIACPSHELLKGKVKSLEVCGQRIVIFRGEDGQVRAMDAYCPHLGTDLGIGQVDGNWIRCAFHHWAFDETGHCQNIPCQPEIPAKAKLQAYATEEKYGFIWIYPDASAPEKVADFDELKNKAIAIQYDRAFERSCHHHICMMNGIDAQHLKTIHHLDIKMELSLDRDESGTQMDFTMRGQFPQTTFRERLGQRFLGSTYEYSMRYAHGCIGLLTMMKNVRFFSPLQMIFAYTPITPGRTRIQPIYVTEKRRGIGGWLLSQFLLLCTRLAYYMLRDEDGEIYDNIRFNPKVLLGIDTPLVQYMDYVNKLEPSQWSLTKTDASVKHETFQRF</sequence>
<keyword evidence="5" id="KW-0411">Iron-sulfur</keyword>
<dbReference type="eggNOG" id="COG4638">
    <property type="taxonomic scope" value="Bacteria"/>
</dbReference>
<dbReference type="GO" id="GO:0051537">
    <property type="term" value="F:2 iron, 2 sulfur cluster binding"/>
    <property type="evidence" value="ECO:0007669"/>
    <property type="project" value="UniProtKB-KW"/>
</dbReference>
<evidence type="ECO:0000256" key="3">
    <source>
        <dbReference type="ARBA" id="ARBA00023002"/>
    </source>
</evidence>
<evidence type="ECO:0000313" key="7">
    <source>
        <dbReference type="EMBL" id="AFZ18366.1"/>
    </source>
</evidence>
<dbReference type="CDD" id="cd03469">
    <property type="entry name" value="Rieske_RO_Alpha_N"/>
    <property type="match status" value="1"/>
</dbReference>
<protein>
    <submittedName>
        <fullName evidence="7">Ring-hydroxylating dioxygenase, large terminal subunit</fullName>
    </submittedName>
</protein>
<dbReference type="GO" id="GO:0046872">
    <property type="term" value="F:metal ion binding"/>
    <property type="evidence" value="ECO:0007669"/>
    <property type="project" value="UniProtKB-KW"/>
</dbReference>
<dbReference type="Gene3D" id="2.102.10.10">
    <property type="entry name" value="Rieske [2Fe-2S] iron-sulphur domain"/>
    <property type="match status" value="1"/>
</dbReference>
<dbReference type="GO" id="GO:0016705">
    <property type="term" value="F:oxidoreductase activity, acting on paired donors, with incorporation or reduction of molecular oxygen"/>
    <property type="evidence" value="ECO:0007669"/>
    <property type="project" value="UniProtKB-ARBA"/>
</dbReference>
<dbReference type="InterPro" id="IPR050584">
    <property type="entry name" value="Cholesterol_7-desaturase"/>
</dbReference>
<evidence type="ECO:0000259" key="6">
    <source>
        <dbReference type="PROSITE" id="PS51296"/>
    </source>
</evidence>